<accession>X7F3V8</accession>
<dbReference type="EMBL" id="JAME01000058">
    <property type="protein sequence ID" value="ETX26749.1"/>
    <property type="molecule type" value="Genomic_DNA"/>
</dbReference>
<dbReference type="OrthoDB" id="5298787at2"/>
<evidence type="ECO:0000259" key="2">
    <source>
        <dbReference type="Pfam" id="PF13649"/>
    </source>
</evidence>
<dbReference type="InterPro" id="IPR041698">
    <property type="entry name" value="Methyltransf_25"/>
</dbReference>
<proteinExistence type="predicted"/>
<name>X7F3V8_9RHOB</name>
<dbReference type="SUPFAM" id="SSF53335">
    <property type="entry name" value="S-adenosyl-L-methionine-dependent methyltransferases"/>
    <property type="match status" value="1"/>
</dbReference>
<dbReference type="RefSeq" id="WP_043774904.1">
    <property type="nucleotide sequence ID" value="NZ_JAME01000058.1"/>
</dbReference>
<gene>
    <name evidence="3" type="ORF">RISW2_19380</name>
</gene>
<evidence type="ECO:0000313" key="3">
    <source>
        <dbReference type="EMBL" id="ETX26749.1"/>
    </source>
</evidence>
<dbReference type="Gene3D" id="3.40.50.150">
    <property type="entry name" value="Vaccinia Virus protein VP39"/>
    <property type="match status" value="1"/>
</dbReference>
<reference evidence="3 4" key="1">
    <citation type="submission" date="2014-01" db="EMBL/GenBank/DDBJ databases">
        <title>Roseivivax isoporae LMG 25204 Genome Sequencing.</title>
        <authorList>
            <person name="Lai Q."/>
            <person name="Li G."/>
            <person name="Shao Z."/>
        </authorList>
    </citation>
    <scope>NUCLEOTIDE SEQUENCE [LARGE SCALE GENOMIC DNA]</scope>
    <source>
        <strain evidence="3 4">LMG 25204</strain>
    </source>
</reference>
<evidence type="ECO:0000259" key="1">
    <source>
        <dbReference type="Pfam" id="PF10119"/>
    </source>
</evidence>
<dbReference type="InterPro" id="IPR029063">
    <property type="entry name" value="SAM-dependent_MTases_sf"/>
</dbReference>
<evidence type="ECO:0000313" key="4">
    <source>
        <dbReference type="Proteomes" id="UP000023430"/>
    </source>
</evidence>
<dbReference type="AlphaFoldDB" id="X7F3V8"/>
<dbReference type="CDD" id="cd02440">
    <property type="entry name" value="AdoMet_MTases"/>
    <property type="match status" value="1"/>
</dbReference>
<dbReference type="InterPro" id="IPR018773">
    <property type="entry name" value="MeTrfase_reg_dom_prd"/>
</dbReference>
<dbReference type="Pfam" id="PF10119">
    <property type="entry name" value="MethyTransf_Reg"/>
    <property type="match status" value="1"/>
</dbReference>
<protein>
    <submittedName>
        <fullName evidence="3">Uncharacterized protein</fullName>
    </submittedName>
</protein>
<keyword evidence="4" id="KW-1185">Reference proteome</keyword>
<dbReference type="eggNOG" id="COG0500">
    <property type="taxonomic scope" value="Bacteria"/>
</dbReference>
<comment type="caution">
    <text evidence="3">The sequence shown here is derived from an EMBL/GenBank/DDBJ whole genome shotgun (WGS) entry which is preliminary data.</text>
</comment>
<organism evidence="3 4">
    <name type="scientific">Roseivivax isoporae LMG 25204</name>
    <dbReference type="NCBI Taxonomy" id="1449351"/>
    <lineage>
        <taxon>Bacteria</taxon>
        <taxon>Pseudomonadati</taxon>
        <taxon>Pseudomonadota</taxon>
        <taxon>Alphaproteobacteria</taxon>
        <taxon>Rhodobacterales</taxon>
        <taxon>Roseobacteraceae</taxon>
        <taxon>Roseivivax</taxon>
    </lineage>
</organism>
<feature type="domain" description="Methyltransferase" evidence="2">
    <location>
        <begin position="48"/>
        <end position="145"/>
    </location>
</feature>
<sequence length="461" mass="49789">MADWSRGYPVEESYLDTLQPELSPFRWRAALLTARRRPVAEDRPFRFVELGCGSALSLLGLAACYPHGRFSGYDFLPEHVVRARAMIAETGLGNIIVEEASFADLAASDPPARHDYAALHGVWTWVDAETRADIVTLLGRWLSPGALAYLGYNAAAGWAAAAPLRRIFREIPADARQTGFTAARAAAEDWLALGDAPAARALWARIARQPDGYLLHEFASVNGSAAWPQEVLEDLARAKMGFACAVELGEQFDAMFLPPERMDFLRRATEAGLGETARDLAHARTFRADLFHRGAPRLTPREMVAGLRALHVIGWGRDRPVAVPDARPVAEAADVHPDLRAQIAARIGDGPATLGAVIDSLDMEPRQALQTMLVLMVYGDILAVRSPDEAAAAQAGCDRFNAFVARRLAAGSLVPGLASPVLGSVIHVPRDLRRAALGLDPAEPGTARMFHALGIVPPDLS</sequence>
<dbReference type="STRING" id="1449351.RISW2_19380"/>
<feature type="domain" description="Methyltransferase regulatory" evidence="1">
    <location>
        <begin position="211"/>
        <end position="293"/>
    </location>
</feature>
<dbReference type="Pfam" id="PF13649">
    <property type="entry name" value="Methyltransf_25"/>
    <property type="match status" value="1"/>
</dbReference>
<dbReference type="Proteomes" id="UP000023430">
    <property type="component" value="Unassembled WGS sequence"/>
</dbReference>